<organism evidence="7 8">
    <name type="scientific">Pannonibacter tanglangensis</name>
    <dbReference type="NCBI Taxonomy" id="2750084"/>
    <lineage>
        <taxon>Bacteria</taxon>
        <taxon>Pseudomonadati</taxon>
        <taxon>Pseudomonadota</taxon>
        <taxon>Alphaproteobacteria</taxon>
        <taxon>Hyphomicrobiales</taxon>
        <taxon>Stappiaceae</taxon>
        <taxon>Pannonibacter</taxon>
    </lineage>
</organism>
<proteinExistence type="predicted"/>
<dbReference type="PIRSF" id="PIRSF036428">
    <property type="entry name" value="CobL"/>
    <property type="match status" value="1"/>
</dbReference>
<dbReference type="InterPro" id="IPR029063">
    <property type="entry name" value="SAM-dependent_MTases_sf"/>
</dbReference>
<dbReference type="SUPFAM" id="SSF53335">
    <property type="entry name" value="S-adenosyl-L-methionine-dependent methyltransferases"/>
    <property type="match status" value="1"/>
</dbReference>
<dbReference type="UniPathway" id="UPA00148"/>
<keyword evidence="2" id="KW-0169">Cobalamin biosynthesis</keyword>
<feature type="domain" description="Tetrapyrrole methylase" evidence="6">
    <location>
        <begin position="15"/>
        <end position="198"/>
    </location>
</feature>
<dbReference type="InterPro" id="IPR012818">
    <property type="entry name" value="CbiE"/>
</dbReference>
<comment type="pathway">
    <text evidence="1">Cofactor biosynthesis; adenosylcobalamin biosynthesis.</text>
</comment>
<dbReference type="CDD" id="cd11644">
    <property type="entry name" value="Precorrin-6Y-MT"/>
    <property type="match status" value="1"/>
</dbReference>
<name>A0A7X5F409_9HYPH</name>
<evidence type="ECO:0000256" key="5">
    <source>
        <dbReference type="ARBA" id="ARBA00022691"/>
    </source>
</evidence>
<evidence type="ECO:0000259" key="6">
    <source>
        <dbReference type="Pfam" id="PF00590"/>
    </source>
</evidence>
<dbReference type="NCBIfam" id="TIGR02469">
    <property type="entry name" value="CbiT"/>
    <property type="match status" value="1"/>
</dbReference>
<dbReference type="NCBIfam" id="TIGR02467">
    <property type="entry name" value="CbiE"/>
    <property type="match status" value="1"/>
</dbReference>
<dbReference type="GO" id="GO:0032259">
    <property type="term" value="P:methylation"/>
    <property type="evidence" value="ECO:0007669"/>
    <property type="project" value="UniProtKB-KW"/>
</dbReference>
<evidence type="ECO:0000256" key="1">
    <source>
        <dbReference type="ARBA" id="ARBA00004953"/>
    </source>
</evidence>
<dbReference type="Proteomes" id="UP000586722">
    <property type="component" value="Unassembled WGS sequence"/>
</dbReference>
<evidence type="ECO:0000256" key="3">
    <source>
        <dbReference type="ARBA" id="ARBA00022603"/>
    </source>
</evidence>
<dbReference type="Gene3D" id="3.30.950.10">
    <property type="entry name" value="Methyltransferase, Cobalt-precorrin-4 Transmethylase, Domain 2"/>
    <property type="match status" value="1"/>
</dbReference>
<dbReference type="InterPro" id="IPR035996">
    <property type="entry name" value="4pyrrol_Methylase_sf"/>
</dbReference>
<dbReference type="InterPro" id="IPR014777">
    <property type="entry name" value="4pyrrole_Mease_sub1"/>
</dbReference>
<evidence type="ECO:0000256" key="2">
    <source>
        <dbReference type="ARBA" id="ARBA00022573"/>
    </source>
</evidence>
<sequence length="427" mass="44330">MPPAADSPSCSAPWLILIGLGEDGLAGLGEAAKAELARAELVFGGQRHLDLAQSAIRGEARSWQSPFERSVEDILAARGRSVVVLASGDPFLFGVGATLSRRIPAAEMRSYPAPSSFSLAASRLGWPLQDTVCVSLHGRPLDLIRPHLQPGSRVLALTSDAAGPADLAALLVAEGFGATRLTVLEALGGPRERVTTTVAEGFRLTDIDSLNVCALEVAASAGARVLPLAAGREDSLFEHDGQITKREIRALTLSALAPRRGEHLWDIGAGSGSVAIEWMLTDPSLTATAIEAHPERAARLLRNAARFGVPSLRLVQGTAPGALQGLASPDAIFVGGGGSEPGVMDTACAALKAGGRLVANAVTLEMEAVLLALHARLGGSLTRLEIARAAPVGSMTAWRPAMPITQWVWIKPDPESPAPSSDAPVSS</sequence>
<accession>A0A7X5F409</accession>
<dbReference type="GO" id="GO:0009236">
    <property type="term" value="P:cobalamin biosynthetic process"/>
    <property type="evidence" value="ECO:0007669"/>
    <property type="project" value="UniProtKB-UniPathway"/>
</dbReference>
<dbReference type="InterPro" id="IPR050714">
    <property type="entry name" value="Cobalamin_biosynth_MTase"/>
</dbReference>
<dbReference type="GO" id="GO:0008276">
    <property type="term" value="F:protein methyltransferase activity"/>
    <property type="evidence" value="ECO:0007669"/>
    <property type="project" value="InterPro"/>
</dbReference>
<keyword evidence="3" id="KW-0489">Methyltransferase</keyword>
<protein>
    <submittedName>
        <fullName evidence="7">Precorrin-6y C5,15-methyltransferase (Decarboxylating) subunit CbiE</fullName>
    </submittedName>
</protein>
<keyword evidence="5" id="KW-0949">S-adenosyl-L-methionine</keyword>
<dbReference type="Gene3D" id="3.40.1010.10">
    <property type="entry name" value="Cobalt-precorrin-4 Transmethylase, Domain 1"/>
    <property type="match status" value="1"/>
</dbReference>
<comment type="caution">
    <text evidence="7">The sequence shown here is derived from an EMBL/GenBank/DDBJ whole genome shotgun (WGS) entry which is preliminary data.</text>
</comment>
<dbReference type="SUPFAM" id="SSF53790">
    <property type="entry name" value="Tetrapyrrole methylase"/>
    <property type="match status" value="1"/>
</dbReference>
<dbReference type="AlphaFoldDB" id="A0A7X5F409"/>
<dbReference type="InterPro" id="IPR006365">
    <property type="entry name" value="Cbl_synth_CobL"/>
</dbReference>
<dbReference type="Gene3D" id="3.40.50.150">
    <property type="entry name" value="Vaccinia Virus protein VP39"/>
    <property type="match status" value="1"/>
</dbReference>
<evidence type="ECO:0000256" key="4">
    <source>
        <dbReference type="ARBA" id="ARBA00022679"/>
    </source>
</evidence>
<dbReference type="EMBL" id="JAABLQ010000001">
    <property type="protein sequence ID" value="NBN79333.1"/>
    <property type="molecule type" value="Genomic_DNA"/>
</dbReference>
<keyword evidence="4" id="KW-0808">Transferase</keyword>
<keyword evidence="8" id="KW-1185">Reference proteome</keyword>
<dbReference type="InterPro" id="IPR014776">
    <property type="entry name" value="4pyrrole_Mease_sub2"/>
</dbReference>
<dbReference type="Pfam" id="PF00590">
    <property type="entry name" value="TP_methylase"/>
    <property type="match status" value="1"/>
</dbReference>
<gene>
    <name evidence="7" type="primary">cbiE</name>
    <name evidence="7" type="ORF">GWI72_13735</name>
</gene>
<dbReference type="InterPro" id="IPR014008">
    <property type="entry name" value="Cbl_synth_MTase_CbiT"/>
</dbReference>
<evidence type="ECO:0000313" key="8">
    <source>
        <dbReference type="Proteomes" id="UP000586722"/>
    </source>
</evidence>
<dbReference type="PANTHER" id="PTHR43182">
    <property type="entry name" value="COBALT-PRECORRIN-6B C(15)-METHYLTRANSFERASE (DECARBOXYLATING)"/>
    <property type="match status" value="1"/>
</dbReference>
<reference evidence="8" key="1">
    <citation type="submission" date="2020-01" db="EMBL/GenBank/DDBJ databases">
        <authorList>
            <person name="Fang Y."/>
            <person name="Sun R."/>
            <person name="Nie L."/>
            <person name="He J."/>
            <person name="Hao L."/>
            <person name="Wang L."/>
            <person name="Su S."/>
            <person name="Lv E."/>
            <person name="Zhang Z."/>
            <person name="Xie R."/>
            <person name="Liu H."/>
        </authorList>
    </citation>
    <scope>NUCLEOTIDE SEQUENCE [LARGE SCALE GENOMIC DNA]</scope>
    <source>
        <strain evidence="8">XCT-53</strain>
    </source>
</reference>
<evidence type="ECO:0000313" key="7">
    <source>
        <dbReference type="EMBL" id="NBN79333.1"/>
    </source>
</evidence>
<dbReference type="PANTHER" id="PTHR43182:SF1">
    <property type="entry name" value="COBALT-PRECORRIN-7 C(5)-METHYLTRANSFERASE"/>
    <property type="match status" value="1"/>
</dbReference>
<dbReference type="InterPro" id="IPR000878">
    <property type="entry name" value="4pyrrol_Mease"/>
</dbReference>